<keyword evidence="2" id="KW-1133">Transmembrane helix</keyword>
<evidence type="ECO:0000313" key="5">
    <source>
        <dbReference type="Proteomes" id="UP000310108"/>
    </source>
</evidence>
<feature type="region of interest" description="C-terminal hotdog fold" evidence="1">
    <location>
        <begin position="107"/>
        <end position="198"/>
    </location>
</feature>
<dbReference type="PROSITE" id="PS52019">
    <property type="entry name" value="PKS_MFAS_DH"/>
    <property type="match status" value="1"/>
</dbReference>
<evidence type="ECO:0000256" key="2">
    <source>
        <dbReference type="SAM" id="Phobius"/>
    </source>
</evidence>
<organism evidence="4 5">
    <name type="scientific">Colletotrichum tanaceti</name>
    <dbReference type="NCBI Taxonomy" id="1306861"/>
    <lineage>
        <taxon>Eukaryota</taxon>
        <taxon>Fungi</taxon>
        <taxon>Dikarya</taxon>
        <taxon>Ascomycota</taxon>
        <taxon>Pezizomycotina</taxon>
        <taxon>Sordariomycetes</taxon>
        <taxon>Hypocreomycetidae</taxon>
        <taxon>Glomerellales</taxon>
        <taxon>Glomerellaceae</taxon>
        <taxon>Colletotrichum</taxon>
        <taxon>Colletotrichum destructivum species complex</taxon>
    </lineage>
</organism>
<proteinExistence type="predicted"/>
<dbReference type="STRING" id="1306861.A0A4U6X8G1"/>
<feature type="transmembrane region" description="Helical" evidence="2">
    <location>
        <begin position="12"/>
        <end position="31"/>
    </location>
</feature>
<comment type="caution">
    <text evidence="4">The sequence shown here is derived from an EMBL/GenBank/DDBJ whole genome shotgun (WGS) entry which is preliminary data.</text>
</comment>
<dbReference type="Gene3D" id="3.10.129.110">
    <property type="entry name" value="Polyketide synthase dehydratase"/>
    <property type="match status" value="1"/>
</dbReference>
<sequence>MRFSQAKTLVSARCMISAAVLITTLSIIYVFRQRPQLHGAHPVINTSPVSASCTAGGHSEWREFRIQSCRDNVWATHCAGIVRPGRSSIGPALSSSEEGSSAKDTHLRVVDPEAWYRSLARSGYKYGPEFKGVEEIGASVLSPSVKLVVKDVSDAEDNKPASSFSFSSFSSYTLHPKTLDKIIQALVMAFYADLRIRT</sequence>
<gene>
    <name evidence="4" type="ORF">CTA1_6281</name>
</gene>
<evidence type="ECO:0000259" key="3">
    <source>
        <dbReference type="PROSITE" id="PS52019"/>
    </source>
</evidence>
<evidence type="ECO:0000313" key="4">
    <source>
        <dbReference type="EMBL" id="TKW51655.1"/>
    </source>
</evidence>
<dbReference type="AlphaFoldDB" id="A0A4U6X8G1"/>
<accession>A0A4U6X8G1</accession>
<feature type="domain" description="PKS/mFAS DH" evidence="3">
    <location>
        <begin position="1"/>
        <end position="198"/>
    </location>
</feature>
<keyword evidence="5" id="KW-1185">Reference proteome</keyword>
<reference evidence="4 5" key="1">
    <citation type="journal article" date="2019" name="PLoS ONE">
        <title>Comparative genome analysis indicates high evolutionary potential of pathogenicity genes in Colletotrichum tanaceti.</title>
        <authorList>
            <person name="Lelwala R.V."/>
            <person name="Korhonen P.K."/>
            <person name="Young N.D."/>
            <person name="Scott J.B."/>
            <person name="Ades P.A."/>
            <person name="Gasser R.B."/>
            <person name="Taylor P.W.J."/>
        </authorList>
    </citation>
    <scope>NUCLEOTIDE SEQUENCE [LARGE SCALE GENOMIC DNA]</scope>
    <source>
        <strain evidence="4">BRIP57314</strain>
    </source>
</reference>
<dbReference type="InterPro" id="IPR049900">
    <property type="entry name" value="PKS_mFAS_DH"/>
</dbReference>
<dbReference type="Pfam" id="PF14765">
    <property type="entry name" value="PS-DH"/>
    <property type="match status" value="1"/>
</dbReference>
<evidence type="ECO:0000256" key="1">
    <source>
        <dbReference type="PROSITE-ProRule" id="PRU01363"/>
    </source>
</evidence>
<comment type="caution">
    <text evidence="1">Lacks conserved residue(s) required for the propagation of feature annotation.</text>
</comment>
<keyword evidence="2" id="KW-0812">Transmembrane</keyword>
<dbReference type="EMBL" id="PJEX01000291">
    <property type="protein sequence ID" value="TKW51655.1"/>
    <property type="molecule type" value="Genomic_DNA"/>
</dbReference>
<protein>
    <recommendedName>
        <fullName evidence="3">PKS/mFAS DH domain-containing protein</fullName>
    </recommendedName>
</protein>
<name>A0A4U6X8G1_9PEZI</name>
<dbReference type="Proteomes" id="UP000310108">
    <property type="component" value="Unassembled WGS sequence"/>
</dbReference>
<feature type="region of interest" description="N-terminal hotdog fold" evidence="1">
    <location>
        <begin position="1"/>
        <end position="89"/>
    </location>
</feature>
<keyword evidence="2" id="KW-0472">Membrane</keyword>
<dbReference type="InterPro" id="IPR049551">
    <property type="entry name" value="PKS_DH_C"/>
</dbReference>
<dbReference type="InterPro" id="IPR042104">
    <property type="entry name" value="PKS_dehydratase_sf"/>
</dbReference>